<accession>A0A096PD31</accession>
<feature type="compositionally biased region" description="Basic and acidic residues" evidence="1">
    <location>
        <begin position="501"/>
        <end position="510"/>
    </location>
</feature>
<keyword evidence="2" id="KW-0472">Membrane</keyword>
<sequence>MSHTDRIIQGINSLFDALHNAWNLTTLELWTAAPTLTAVALVAWALPLIAVITPATLSIEISSEQNITVIDSLIPNIDYDNNIGFFGSWYQNNTVFPSSLISRLLLPVATLGYILNIPAPFPNSSYSIDFYGPSISCTIPENAAFIDRISQTIANFSRPWGNVTYVGFVPTAAIYPDSPPEVITREDYAIEGLRRALNYTLVYTAISLDPTDYVSNQGFFELKPASFYVTTPNRPGGSAEKTFKCELYNTSYTVNFTFDNGLQNIRYKTERLNGVTALLSNDCHSQRQSDGCNAVTAYLSLMSAIGDLLLGARWNSLDGVGASHRTPIASTVLLESSDMHMIDPNDRPKFAIKSMPMGETLEELFTNLTISLFSNYIFLQNDTTASYIPVTRFSAQNAFSYEPRNLFIAYGIGILFSSIVVVYGLLCIKSSSSSYTNSFSTILRTTRNPDLDTVISAAETSGAEPLSKTLGNVRLTLRRQGDCLEGGGDKATFFAVDSRGDDGKKAREAAPTESLLKQNGQSQHSDTDEISSTQEGSDVNLYHRKDNNANVASDN</sequence>
<reference evidence="3" key="1">
    <citation type="submission" date="2013-05" db="EMBL/GenBank/DDBJ databases">
        <title>Draft genome sequences of six wheat associated Fusarium spp. isolates.</title>
        <authorList>
            <person name="Moolhuijzen P.M."/>
            <person name="Manners J.M."/>
            <person name="Wilcox S."/>
            <person name="Bellgard M.I."/>
            <person name="Gardiner D.M."/>
        </authorList>
    </citation>
    <scope>NUCLEOTIDE SEQUENCE</scope>
    <source>
        <strain evidence="3">CS3427</strain>
        <strain evidence="3">CS3427</strain>
    </source>
</reference>
<evidence type="ECO:0000256" key="1">
    <source>
        <dbReference type="SAM" id="MobiDB-lite"/>
    </source>
</evidence>
<comment type="caution">
    <text evidence="3">The sequence shown here is derived from an EMBL/GenBank/DDBJ whole genome shotgun (WGS) entry which is preliminary data.</text>
</comment>
<feature type="transmembrane region" description="Helical" evidence="2">
    <location>
        <begin position="29"/>
        <end position="52"/>
    </location>
</feature>
<keyword evidence="2" id="KW-1133">Transmembrane helix</keyword>
<organism evidence="3">
    <name type="scientific">Fusarium pseudograminearum CS3427</name>
    <dbReference type="NCBI Taxonomy" id="1318457"/>
    <lineage>
        <taxon>Eukaryota</taxon>
        <taxon>Fungi</taxon>
        <taxon>Dikarya</taxon>
        <taxon>Ascomycota</taxon>
        <taxon>Pezizomycotina</taxon>
        <taxon>Sordariomycetes</taxon>
        <taxon>Hypocreomycetidae</taxon>
        <taxon>Hypocreales</taxon>
        <taxon>Nectriaceae</taxon>
        <taxon>Fusarium</taxon>
    </lineage>
</organism>
<dbReference type="EMBL" id="CBMD010001608">
    <property type="protein sequence ID" value="CEG02659.1"/>
    <property type="molecule type" value="Genomic_DNA"/>
</dbReference>
<feature type="region of interest" description="Disordered" evidence="1">
    <location>
        <begin position="501"/>
        <end position="555"/>
    </location>
</feature>
<gene>
    <name evidence="3" type="ORF">BN847_0124870</name>
</gene>
<evidence type="ECO:0000256" key="2">
    <source>
        <dbReference type="SAM" id="Phobius"/>
    </source>
</evidence>
<protein>
    <submittedName>
        <fullName evidence="3">WGS project CBMD000000000 data, contig CS3427_c001617</fullName>
    </submittedName>
</protein>
<name>A0A096PD31_FUSPS</name>
<feature type="compositionally biased region" description="Polar residues" evidence="1">
    <location>
        <begin position="515"/>
        <end position="537"/>
    </location>
</feature>
<feature type="transmembrane region" description="Helical" evidence="2">
    <location>
        <begin position="406"/>
        <end position="426"/>
    </location>
</feature>
<dbReference type="PANTHER" id="PTHR35041">
    <property type="entry name" value="MEDIATOR OF RNA POLYMERASE II TRANSCRIPTION SUBUNIT 1"/>
    <property type="match status" value="1"/>
</dbReference>
<dbReference type="AlphaFoldDB" id="A0A096PD31"/>
<dbReference type="PANTHER" id="PTHR35041:SF6">
    <property type="entry name" value="FORMYLMETHIONINE DEFORMYLASE-LIKE PROTEIN-RELATED"/>
    <property type="match status" value="1"/>
</dbReference>
<keyword evidence="2" id="KW-0812">Transmembrane</keyword>
<evidence type="ECO:0000313" key="3">
    <source>
        <dbReference type="EMBL" id="CEG02659.1"/>
    </source>
</evidence>
<proteinExistence type="predicted"/>